<dbReference type="SUPFAM" id="SSF90250">
    <property type="entry name" value="Troponin coil-coiled subunits"/>
    <property type="match status" value="1"/>
</dbReference>
<organism evidence="1 2">
    <name type="scientific">Scomber scombrus</name>
    <name type="common">Atlantic mackerel</name>
    <name type="synonym">Scomber vernalis</name>
    <dbReference type="NCBI Taxonomy" id="13677"/>
    <lineage>
        <taxon>Eukaryota</taxon>
        <taxon>Metazoa</taxon>
        <taxon>Chordata</taxon>
        <taxon>Craniata</taxon>
        <taxon>Vertebrata</taxon>
        <taxon>Euteleostomi</taxon>
        <taxon>Actinopterygii</taxon>
        <taxon>Neopterygii</taxon>
        <taxon>Teleostei</taxon>
        <taxon>Neoteleostei</taxon>
        <taxon>Acanthomorphata</taxon>
        <taxon>Pelagiaria</taxon>
        <taxon>Scombriformes</taxon>
        <taxon>Scombridae</taxon>
        <taxon>Scomber</taxon>
    </lineage>
</organism>
<evidence type="ECO:0000313" key="1">
    <source>
        <dbReference type="EMBL" id="CAK6949862.1"/>
    </source>
</evidence>
<accession>A0AAV1MT68</accession>
<dbReference type="EMBL" id="CAWUFR010000002">
    <property type="protein sequence ID" value="CAK6949862.1"/>
    <property type="molecule type" value="Genomic_DNA"/>
</dbReference>
<gene>
    <name evidence="1" type="ORF">FSCOSCO3_A021463</name>
</gene>
<name>A0AAV1MT68_SCOSC</name>
<comment type="caution">
    <text evidence="1">The sequence shown here is derived from an EMBL/GenBank/DDBJ whole genome shotgun (WGS) entry which is preliminary data.</text>
</comment>
<sequence>MESVISQTHQRIAAIWHRGAAGFTPAAIHQTVLGRCTAADTGDQYKSSSMQMNHASKAVTISVIFANICYEDSRSVPLLLLQLVAVTDIVLGYSHSGQHRGFNILSDIKYIIKDTQGKLKEAVMKPTLSRCNNECSISTSQLNIFPPAQNCLSEELCKDLHQKIDTADDEHYNTEVKVAEYKKETYSWCDGVPQGAVPGPLDMSKS</sequence>
<evidence type="ECO:0000313" key="2">
    <source>
        <dbReference type="Proteomes" id="UP001314229"/>
    </source>
</evidence>
<dbReference type="Proteomes" id="UP001314229">
    <property type="component" value="Unassembled WGS sequence"/>
</dbReference>
<keyword evidence="2" id="KW-1185">Reference proteome</keyword>
<proteinExistence type="predicted"/>
<protein>
    <submittedName>
        <fullName evidence="1">Uncharacterized protein</fullName>
    </submittedName>
</protein>
<dbReference type="AlphaFoldDB" id="A0AAV1MT68"/>
<dbReference type="InterPro" id="IPR038077">
    <property type="entry name" value="Troponin_sf"/>
</dbReference>
<reference evidence="1 2" key="1">
    <citation type="submission" date="2024-01" db="EMBL/GenBank/DDBJ databases">
        <authorList>
            <person name="Alioto T."/>
            <person name="Alioto T."/>
            <person name="Gomez Garrido J."/>
        </authorList>
    </citation>
    <scope>NUCLEOTIDE SEQUENCE [LARGE SCALE GENOMIC DNA]</scope>
</reference>